<evidence type="ECO:0000256" key="1">
    <source>
        <dbReference type="SAM" id="Phobius"/>
    </source>
</evidence>
<keyword evidence="1" id="KW-1133">Transmembrane helix</keyword>
<keyword evidence="1" id="KW-0812">Transmembrane</keyword>
<dbReference type="Proteomes" id="UP000694420">
    <property type="component" value="Unplaced"/>
</dbReference>
<dbReference type="Ensembl" id="ENSNPET00000021481.1">
    <property type="protein sequence ID" value="ENSNPEP00000020938.1"/>
    <property type="gene ID" value="ENSNPEG00000015549.1"/>
</dbReference>
<evidence type="ECO:0000313" key="2">
    <source>
        <dbReference type="Ensembl" id="ENSNPEP00000020938.1"/>
    </source>
</evidence>
<accession>A0A8C6ZUH6</accession>
<keyword evidence="1" id="KW-0472">Membrane</keyword>
<reference evidence="2" key="2">
    <citation type="submission" date="2025-09" db="UniProtKB">
        <authorList>
            <consortium name="Ensembl"/>
        </authorList>
    </citation>
    <scope>IDENTIFICATION</scope>
</reference>
<proteinExistence type="predicted"/>
<reference evidence="2" key="1">
    <citation type="submission" date="2025-08" db="UniProtKB">
        <authorList>
            <consortium name="Ensembl"/>
        </authorList>
    </citation>
    <scope>IDENTIFICATION</scope>
</reference>
<evidence type="ECO:0000313" key="3">
    <source>
        <dbReference type="Proteomes" id="UP000694420"/>
    </source>
</evidence>
<protein>
    <submittedName>
        <fullName evidence="2">Uncharacterized protein</fullName>
    </submittedName>
</protein>
<name>A0A8C6ZUH6_NOTPE</name>
<organism evidence="2 3">
    <name type="scientific">Nothoprocta perdicaria</name>
    <name type="common">Chilean tinamou</name>
    <name type="synonym">Crypturus perdicarius</name>
    <dbReference type="NCBI Taxonomy" id="30464"/>
    <lineage>
        <taxon>Eukaryota</taxon>
        <taxon>Metazoa</taxon>
        <taxon>Chordata</taxon>
        <taxon>Craniata</taxon>
        <taxon>Vertebrata</taxon>
        <taxon>Euteleostomi</taxon>
        <taxon>Archelosauria</taxon>
        <taxon>Archosauria</taxon>
        <taxon>Dinosauria</taxon>
        <taxon>Saurischia</taxon>
        <taxon>Theropoda</taxon>
        <taxon>Coelurosauria</taxon>
        <taxon>Aves</taxon>
        <taxon>Palaeognathae</taxon>
        <taxon>Tinamiformes</taxon>
        <taxon>Tinamidae</taxon>
        <taxon>Nothoprocta</taxon>
    </lineage>
</organism>
<sequence>MTFYLLLTPVPLHFVYRTGHYLPEFSAGLELLSRYEDAWASLHRGAKDCAKAGEVIKSKIITFKMLNVQILFIILVLRILFLKVNVLYCG</sequence>
<dbReference type="AlphaFoldDB" id="A0A8C6ZUH6"/>
<feature type="transmembrane region" description="Helical" evidence="1">
    <location>
        <begin position="66"/>
        <end position="88"/>
    </location>
</feature>
<keyword evidence="3" id="KW-1185">Reference proteome</keyword>